<evidence type="ECO:0000256" key="2">
    <source>
        <dbReference type="SAM" id="MobiDB-lite"/>
    </source>
</evidence>
<comment type="caution">
    <text evidence="3">The sequence shown here is derived from an EMBL/GenBank/DDBJ whole genome shotgun (WGS) entry which is preliminary data.</text>
</comment>
<keyword evidence="1" id="KW-0175">Coiled coil</keyword>
<feature type="region of interest" description="Disordered" evidence="2">
    <location>
        <begin position="1"/>
        <end position="39"/>
    </location>
</feature>
<evidence type="ECO:0000313" key="4">
    <source>
        <dbReference type="Proteomes" id="UP000654123"/>
    </source>
</evidence>
<protein>
    <submittedName>
        <fullName evidence="3">Uncharacterized protein</fullName>
    </submittedName>
</protein>
<evidence type="ECO:0000256" key="1">
    <source>
        <dbReference type="SAM" id="Coils"/>
    </source>
</evidence>
<gene>
    <name evidence="3" type="ORF">GCM10010249_30740</name>
</gene>
<keyword evidence="4" id="KW-1185">Reference proteome</keyword>
<feature type="compositionally biased region" description="Basic residues" evidence="2">
    <location>
        <begin position="168"/>
        <end position="182"/>
    </location>
</feature>
<dbReference type="AlphaFoldDB" id="A0A918B0L5"/>
<evidence type="ECO:0000313" key="3">
    <source>
        <dbReference type="EMBL" id="GGQ09928.1"/>
    </source>
</evidence>
<feature type="region of interest" description="Disordered" evidence="2">
    <location>
        <begin position="85"/>
        <end position="204"/>
    </location>
</feature>
<reference evidence="3" key="2">
    <citation type="submission" date="2020-09" db="EMBL/GenBank/DDBJ databases">
        <authorList>
            <person name="Sun Q."/>
            <person name="Ohkuma M."/>
        </authorList>
    </citation>
    <scope>NUCLEOTIDE SEQUENCE</scope>
    <source>
        <strain evidence="3">JCM 4335</strain>
    </source>
</reference>
<feature type="compositionally biased region" description="Low complexity" evidence="2">
    <location>
        <begin position="125"/>
        <end position="144"/>
    </location>
</feature>
<proteinExistence type="predicted"/>
<feature type="compositionally biased region" description="Low complexity" evidence="2">
    <location>
        <begin position="85"/>
        <end position="98"/>
    </location>
</feature>
<organism evidence="3 4">
    <name type="scientific">Streptomyces roseolilacinus</name>
    <dbReference type="NCBI Taxonomy" id="66904"/>
    <lineage>
        <taxon>Bacteria</taxon>
        <taxon>Bacillati</taxon>
        <taxon>Actinomycetota</taxon>
        <taxon>Actinomycetes</taxon>
        <taxon>Kitasatosporales</taxon>
        <taxon>Streptomycetaceae</taxon>
        <taxon>Streptomyces</taxon>
    </lineage>
</organism>
<accession>A0A918B0L5</accession>
<dbReference type="EMBL" id="BMSV01000005">
    <property type="protein sequence ID" value="GGQ09928.1"/>
    <property type="molecule type" value="Genomic_DNA"/>
</dbReference>
<reference evidence="3" key="1">
    <citation type="journal article" date="2014" name="Int. J. Syst. Evol. Microbiol.">
        <title>Complete genome sequence of Corynebacterium casei LMG S-19264T (=DSM 44701T), isolated from a smear-ripened cheese.</title>
        <authorList>
            <consortium name="US DOE Joint Genome Institute (JGI-PGF)"/>
            <person name="Walter F."/>
            <person name="Albersmeier A."/>
            <person name="Kalinowski J."/>
            <person name="Ruckert C."/>
        </authorList>
    </citation>
    <scope>NUCLEOTIDE SEQUENCE</scope>
    <source>
        <strain evidence="3">JCM 4335</strain>
    </source>
</reference>
<sequence>MREETRAAPQSYGHPRDRHHTGTEGDTVSSMNGKPGSIEATIDLLRAELPRLEERQQELEKELAAVTDRLESVRSALTALQTLSAAGPAQQPAAVPGAESGPSVSAEAELATGPKAVMDPEKLPPAETEPSPEPQAEAPAAPARRAPRKTAARTEGKQPAKKTSQQKQPRRSAKAAPAKRAKGPSAKKTTAAPSGEEGTGLTEQVLGVLAESGGDPVRARDVNQALKRDDSPGSINAVRSTLDRLVATSRAHRAGRGLYQAAPAS</sequence>
<feature type="coiled-coil region" evidence="1">
    <location>
        <begin position="42"/>
        <end position="76"/>
    </location>
</feature>
<dbReference type="Proteomes" id="UP000654123">
    <property type="component" value="Unassembled WGS sequence"/>
</dbReference>
<name>A0A918B0L5_9ACTN</name>